<evidence type="ECO:0000256" key="6">
    <source>
        <dbReference type="SAM" id="Phobius"/>
    </source>
</evidence>
<keyword evidence="2 6" id="KW-0812">Transmembrane</keyword>
<comment type="subcellular location">
    <subcellularLocation>
        <location evidence="1">Cell membrane</location>
        <topology evidence="1">Multi-pass membrane protein</topology>
    </subcellularLocation>
</comment>
<feature type="domain" description="Major facilitator superfamily (MFS) profile" evidence="7">
    <location>
        <begin position="7"/>
        <end position="443"/>
    </location>
</feature>
<dbReference type="Gene3D" id="1.20.1720.10">
    <property type="entry name" value="Multidrug resistance protein D"/>
    <property type="match status" value="1"/>
</dbReference>
<keyword evidence="3 6" id="KW-1133">Transmembrane helix</keyword>
<proteinExistence type="predicted"/>
<dbReference type="InterPro" id="IPR036259">
    <property type="entry name" value="MFS_trans_sf"/>
</dbReference>
<dbReference type="RefSeq" id="WP_207709888.1">
    <property type="nucleotide sequence ID" value="NZ_WEGH01000004.1"/>
</dbReference>
<name>A0A7K0C4K5_9ACTN</name>
<feature type="transmembrane region" description="Helical" evidence="6">
    <location>
        <begin position="394"/>
        <end position="411"/>
    </location>
</feature>
<accession>A0A7K0C4K5</accession>
<dbReference type="Pfam" id="PF07690">
    <property type="entry name" value="MFS_1"/>
    <property type="match status" value="1"/>
</dbReference>
<sequence>MASPAFKITALATGFVMAAVDTTVMQVAGPTIQHDLHTGLTPLTWAVDGYVLAFAALLMLAGGLSARFGARRVYLGGMAVFFTASLLAALAPGIGFLVGARLLQGAGAALFMPSSLGLLIEAFPDPRERTRVLGLWSAIVSSSVAFGPTLGGVLVSAFGWPSIFLVNLPIGLAGMALTRRCIAPSAGRPAPLAVPGHLLVVLGLAALSLTLIEGPHRGWTSPPVALAAAVTAASALLLLARERRATTTVMPWALFGRPRFTGANLVGFLFNAAFFGILFLLALHFQHSRGASPLRAGLELLPLTLVLPLSNLLYARVSTRFANGPLITIALLLASAASFTLLVVTPYWAIALALAVTGVAGGIISPAMTATLVDAAGPEHGHTAGSVLNTNRQIGSLIGIAAIGALLAASPDWPTGAALSFALIGAAYAAAALTAWRLILRPERRPAPAARLAAPAPATPTPSGSSASPVTCPPSSAAS</sequence>
<evidence type="ECO:0000256" key="4">
    <source>
        <dbReference type="ARBA" id="ARBA00023136"/>
    </source>
</evidence>
<evidence type="ECO:0000259" key="7">
    <source>
        <dbReference type="PROSITE" id="PS50850"/>
    </source>
</evidence>
<dbReference type="InterPro" id="IPR011701">
    <property type="entry name" value="MFS"/>
</dbReference>
<dbReference type="GO" id="GO:0005886">
    <property type="term" value="C:plasma membrane"/>
    <property type="evidence" value="ECO:0007669"/>
    <property type="project" value="UniProtKB-SubCell"/>
</dbReference>
<comment type="caution">
    <text evidence="8">The sequence shown here is derived from an EMBL/GenBank/DDBJ whole genome shotgun (WGS) entry which is preliminary data.</text>
</comment>
<dbReference type="PANTHER" id="PTHR42718:SF40">
    <property type="entry name" value="METHYLENOMYCIN A RESISTANCE PROTEIN"/>
    <property type="match status" value="1"/>
</dbReference>
<keyword evidence="9" id="KW-1185">Reference proteome</keyword>
<dbReference type="Gene3D" id="1.20.1250.20">
    <property type="entry name" value="MFS general substrate transporter like domains"/>
    <property type="match status" value="1"/>
</dbReference>
<feature type="transmembrane region" description="Helical" evidence="6">
    <location>
        <begin position="261"/>
        <end position="284"/>
    </location>
</feature>
<evidence type="ECO:0000313" key="9">
    <source>
        <dbReference type="Proteomes" id="UP000487268"/>
    </source>
</evidence>
<feature type="region of interest" description="Disordered" evidence="5">
    <location>
        <begin position="449"/>
        <end position="479"/>
    </location>
</feature>
<evidence type="ECO:0000256" key="1">
    <source>
        <dbReference type="ARBA" id="ARBA00004651"/>
    </source>
</evidence>
<dbReference type="InterPro" id="IPR020846">
    <property type="entry name" value="MFS_dom"/>
</dbReference>
<keyword evidence="4 6" id="KW-0472">Membrane</keyword>
<feature type="transmembrane region" description="Helical" evidence="6">
    <location>
        <begin position="157"/>
        <end position="178"/>
    </location>
</feature>
<feature type="transmembrane region" description="Helical" evidence="6">
    <location>
        <begin position="42"/>
        <end position="61"/>
    </location>
</feature>
<evidence type="ECO:0000256" key="2">
    <source>
        <dbReference type="ARBA" id="ARBA00022692"/>
    </source>
</evidence>
<dbReference type="PANTHER" id="PTHR42718">
    <property type="entry name" value="MAJOR FACILITATOR SUPERFAMILY MULTIDRUG TRANSPORTER MFSC"/>
    <property type="match status" value="1"/>
</dbReference>
<feature type="transmembrane region" description="Helical" evidence="6">
    <location>
        <begin position="190"/>
        <end position="212"/>
    </location>
</feature>
<feature type="transmembrane region" description="Helical" evidence="6">
    <location>
        <begin position="102"/>
        <end position="120"/>
    </location>
</feature>
<evidence type="ECO:0000256" key="3">
    <source>
        <dbReference type="ARBA" id="ARBA00022989"/>
    </source>
</evidence>
<gene>
    <name evidence="8" type="primary">stp_19</name>
    <name evidence="8" type="ORF">ACRB68_64720</name>
</gene>
<feature type="transmembrane region" description="Helical" evidence="6">
    <location>
        <begin position="132"/>
        <end position="151"/>
    </location>
</feature>
<organism evidence="8 9">
    <name type="scientific">Actinomadura macrotermitis</name>
    <dbReference type="NCBI Taxonomy" id="2585200"/>
    <lineage>
        <taxon>Bacteria</taxon>
        <taxon>Bacillati</taxon>
        <taxon>Actinomycetota</taxon>
        <taxon>Actinomycetes</taxon>
        <taxon>Streptosporangiales</taxon>
        <taxon>Thermomonosporaceae</taxon>
        <taxon>Actinomadura</taxon>
    </lineage>
</organism>
<feature type="transmembrane region" description="Helical" evidence="6">
    <location>
        <begin position="326"/>
        <end position="344"/>
    </location>
</feature>
<evidence type="ECO:0000256" key="5">
    <source>
        <dbReference type="SAM" id="MobiDB-lite"/>
    </source>
</evidence>
<dbReference type="AlphaFoldDB" id="A0A7K0C4K5"/>
<dbReference type="GO" id="GO:0022857">
    <property type="term" value="F:transmembrane transporter activity"/>
    <property type="evidence" value="ECO:0007669"/>
    <property type="project" value="InterPro"/>
</dbReference>
<feature type="transmembrane region" description="Helical" evidence="6">
    <location>
        <begin position="350"/>
        <end position="373"/>
    </location>
</feature>
<dbReference type="EMBL" id="WEGH01000004">
    <property type="protein sequence ID" value="MQY08365.1"/>
    <property type="molecule type" value="Genomic_DNA"/>
</dbReference>
<dbReference type="Proteomes" id="UP000487268">
    <property type="component" value="Unassembled WGS sequence"/>
</dbReference>
<dbReference type="SUPFAM" id="SSF103473">
    <property type="entry name" value="MFS general substrate transporter"/>
    <property type="match status" value="1"/>
</dbReference>
<protein>
    <submittedName>
        <fullName evidence="8">Multidrug resistance protein Stp</fullName>
    </submittedName>
</protein>
<dbReference type="PROSITE" id="PS50850">
    <property type="entry name" value="MFS"/>
    <property type="match status" value="1"/>
</dbReference>
<dbReference type="CDD" id="cd17321">
    <property type="entry name" value="MFS_MMR_MDR_like"/>
    <property type="match status" value="1"/>
</dbReference>
<feature type="transmembrane region" description="Helical" evidence="6">
    <location>
        <begin position="224"/>
        <end position="240"/>
    </location>
</feature>
<reference evidence="8 9" key="1">
    <citation type="submission" date="2019-10" db="EMBL/GenBank/DDBJ databases">
        <title>Actinomadura rubteroloni sp. nov. and Actinomadura macrotermitis sp. nov., isolated from the gut of fungus growing-termite Macrotermes natalensis.</title>
        <authorList>
            <person name="Benndorf R."/>
            <person name="Martin K."/>
            <person name="Kuefner M."/>
            <person name="De Beer W."/>
            <person name="Kaster A.-K."/>
            <person name="Vollmers J."/>
            <person name="Poulsen M."/>
            <person name="Beemelmanns C."/>
        </authorList>
    </citation>
    <scope>NUCLEOTIDE SEQUENCE [LARGE SCALE GENOMIC DNA]</scope>
    <source>
        <strain evidence="8 9">RB68</strain>
    </source>
</reference>
<feature type="transmembrane region" description="Helical" evidence="6">
    <location>
        <begin position="296"/>
        <end position="314"/>
    </location>
</feature>
<evidence type="ECO:0000313" key="8">
    <source>
        <dbReference type="EMBL" id="MQY08365.1"/>
    </source>
</evidence>
<feature type="transmembrane region" description="Helical" evidence="6">
    <location>
        <begin position="417"/>
        <end position="436"/>
    </location>
</feature>
<feature type="compositionally biased region" description="Low complexity" evidence="5">
    <location>
        <begin position="449"/>
        <end position="469"/>
    </location>
</feature>
<feature type="transmembrane region" description="Helical" evidence="6">
    <location>
        <begin position="73"/>
        <end position="96"/>
    </location>
</feature>